<keyword evidence="3 4" id="KW-0413">Isomerase</keyword>
<comment type="caution">
    <text evidence="6">The sequence shown here is derived from an EMBL/GenBank/DDBJ whole genome shotgun (WGS) entry which is preliminary data.</text>
</comment>
<evidence type="ECO:0000259" key="5">
    <source>
        <dbReference type="PROSITE" id="PS50072"/>
    </source>
</evidence>
<reference evidence="6" key="1">
    <citation type="submission" date="2019-06" db="EMBL/GenBank/DDBJ databases">
        <authorList>
            <person name="Zheng W."/>
        </authorList>
    </citation>
    <scope>NUCLEOTIDE SEQUENCE</scope>
    <source>
        <strain evidence="6">QDHG01</strain>
    </source>
</reference>
<keyword evidence="7" id="KW-1185">Reference proteome</keyword>
<name>A0A8J8NNG7_HALGN</name>
<dbReference type="PROSITE" id="PS50072">
    <property type="entry name" value="CSA_PPIASE_2"/>
    <property type="match status" value="1"/>
</dbReference>
<dbReference type="GO" id="GO:0005737">
    <property type="term" value="C:cytoplasm"/>
    <property type="evidence" value="ECO:0007669"/>
    <property type="project" value="TreeGrafter"/>
</dbReference>
<evidence type="ECO:0000256" key="1">
    <source>
        <dbReference type="ARBA" id="ARBA00000971"/>
    </source>
</evidence>
<sequence>MTELHFQTLLNHPKLQSTPIHSQVFFDITIDNKDAGRIIFNLYADTPKTSENFRALCTGEKGKNKDNKPLHYKGSKFFKVVNSHAEGGDITKGNGNGGESIYGPQFDDENFIHKHNRKGLLSMKNKGKNTNNSQFFITFSEMKHHNGKNVVFGQIADQASFDVLDKIQEQSQQTGTPKKNILIANSGELKLHTLQPISS</sequence>
<keyword evidence="2 4" id="KW-0697">Rotamase</keyword>
<dbReference type="EMBL" id="RRYP01010197">
    <property type="protein sequence ID" value="TNV78541.1"/>
    <property type="molecule type" value="Genomic_DNA"/>
</dbReference>
<dbReference type="PRINTS" id="PR00153">
    <property type="entry name" value="CSAPPISMRASE"/>
</dbReference>
<dbReference type="EC" id="5.2.1.8" evidence="4"/>
<dbReference type="OrthoDB" id="193499at2759"/>
<dbReference type="AlphaFoldDB" id="A0A8J8NNG7"/>
<comment type="function">
    <text evidence="4">PPIases accelerate the folding of proteins. It catalyzes the cis-trans isomerization of proline imidic peptide bonds in oligopeptides.</text>
</comment>
<comment type="similarity">
    <text evidence="4">Belongs to the cyclophilin-type PPIase family.</text>
</comment>
<dbReference type="GO" id="GO:0016018">
    <property type="term" value="F:cyclosporin A binding"/>
    <property type="evidence" value="ECO:0007669"/>
    <property type="project" value="TreeGrafter"/>
</dbReference>
<feature type="domain" description="PPIase cyclophilin-type" evidence="5">
    <location>
        <begin position="25"/>
        <end position="188"/>
    </location>
</feature>
<dbReference type="Gene3D" id="2.40.100.10">
    <property type="entry name" value="Cyclophilin-like"/>
    <property type="match status" value="1"/>
</dbReference>
<dbReference type="PANTHER" id="PTHR11071:SF561">
    <property type="entry name" value="PEPTIDYL-PROLYL CIS-TRANS ISOMERASE D-RELATED"/>
    <property type="match status" value="1"/>
</dbReference>
<dbReference type="InterPro" id="IPR029000">
    <property type="entry name" value="Cyclophilin-like_dom_sf"/>
</dbReference>
<comment type="catalytic activity">
    <reaction evidence="1 4">
        <text>[protein]-peptidylproline (omega=180) = [protein]-peptidylproline (omega=0)</text>
        <dbReference type="Rhea" id="RHEA:16237"/>
        <dbReference type="Rhea" id="RHEA-COMP:10747"/>
        <dbReference type="Rhea" id="RHEA-COMP:10748"/>
        <dbReference type="ChEBI" id="CHEBI:83833"/>
        <dbReference type="ChEBI" id="CHEBI:83834"/>
        <dbReference type="EC" id="5.2.1.8"/>
    </reaction>
</comment>
<evidence type="ECO:0000313" key="6">
    <source>
        <dbReference type="EMBL" id="TNV78541.1"/>
    </source>
</evidence>
<protein>
    <recommendedName>
        <fullName evidence="4">Peptidyl-prolyl cis-trans isomerase</fullName>
        <shortName evidence="4">PPIase</shortName>
        <ecNumber evidence="4">5.2.1.8</ecNumber>
    </recommendedName>
</protein>
<organism evidence="6 7">
    <name type="scientific">Halteria grandinella</name>
    <dbReference type="NCBI Taxonomy" id="5974"/>
    <lineage>
        <taxon>Eukaryota</taxon>
        <taxon>Sar</taxon>
        <taxon>Alveolata</taxon>
        <taxon>Ciliophora</taxon>
        <taxon>Intramacronucleata</taxon>
        <taxon>Spirotrichea</taxon>
        <taxon>Stichotrichia</taxon>
        <taxon>Sporadotrichida</taxon>
        <taxon>Halteriidae</taxon>
        <taxon>Halteria</taxon>
    </lineage>
</organism>
<accession>A0A8J8NNG7</accession>
<dbReference type="Proteomes" id="UP000785679">
    <property type="component" value="Unassembled WGS sequence"/>
</dbReference>
<dbReference type="GO" id="GO:0006457">
    <property type="term" value="P:protein folding"/>
    <property type="evidence" value="ECO:0007669"/>
    <property type="project" value="TreeGrafter"/>
</dbReference>
<dbReference type="PANTHER" id="PTHR11071">
    <property type="entry name" value="PEPTIDYL-PROLYL CIS-TRANS ISOMERASE"/>
    <property type="match status" value="1"/>
</dbReference>
<dbReference type="Pfam" id="PF00160">
    <property type="entry name" value="Pro_isomerase"/>
    <property type="match status" value="1"/>
</dbReference>
<evidence type="ECO:0000256" key="2">
    <source>
        <dbReference type="ARBA" id="ARBA00023110"/>
    </source>
</evidence>
<dbReference type="SUPFAM" id="SSF50891">
    <property type="entry name" value="Cyclophilin-like"/>
    <property type="match status" value="1"/>
</dbReference>
<dbReference type="FunFam" id="2.40.100.10:FF:000025">
    <property type="entry name" value="Peptidyl-prolyl cis-trans isomerase CYP19-2"/>
    <property type="match status" value="1"/>
</dbReference>
<dbReference type="InterPro" id="IPR002130">
    <property type="entry name" value="Cyclophilin-type_PPIase_dom"/>
</dbReference>
<dbReference type="GO" id="GO:0003755">
    <property type="term" value="F:peptidyl-prolyl cis-trans isomerase activity"/>
    <property type="evidence" value="ECO:0007669"/>
    <property type="project" value="UniProtKB-UniRule"/>
</dbReference>
<gene>
    <name evidence="6" type="ORF">FGO68_gene15751</name>
</gene>
<evidence type="ECO:0000256" key="3">
    <source>
        <dbReference type="ARBA" id="ARBA00023235"/>
    </source>
</evidence>
<evidence type="ECO:0000313" key="7">
    <source>
        <dbReference type="Proteomes" id="UP000785679"/>
    </source>
</evidence>
<proteinExistence type="inferred from homology"/>
<evidence type="ECO:0000256" key="4">
    <source>
        <dbReference type="RuleBase" id="RU363019"/>
    </source>
</evidence>
<dbReference type="InterPro" id="IPR024936">
    <property type="entry name" value="Cyclophilin-type_PPIase"/>
</dbReference>
<dbReference type="PIRSF" id="PIRSF001467">
    <property type="entry name" value="Peptidylpro_ismrse"/>
    <property type="match status" value="1"/>
</dbReference>